<dbReference type="InterPro" id="IPR006439">
    <property type="entry name" value="HAD-SF_hydro_IA"/>
</dbReference>
<dbReference type="NCBIfam" id="TIGR01509">
    <property type="entry name" value="HAD-SF-IA-v3"/>
    <property type="match status" value="1"/>
</dbReference>
<comment type="caution">
    <text evidence="1">The sequence shown here is derived from an EMBL/GenBank/DDBJ whole genome shotgun (WGS) entry which is preliminary data.</text>
</comment>
<dbReference type="InterPro" id="IPR023198">
    <property type="entry name" value="PGP-like_dom2"/>
</dbReference>
<dbReference type="PANTHER" id="PTHR43611">
    <property type="entry name" value="ALPHA-D-GLUCOSE 1-PHOSPHATE PHOSPHATASE"/>
    <property type="match status" value="1"/>
</dbReference>
<dbReference type="SUPFAM" id="SSF56784">
    <property type="entry name" value="HAD-like"/>
    <property type="match status" value="1"/>
</dbReference>
<dbReference type="Proteomes" id="UP000322873">
    <property type="component" value="Unassembled WGS sequence"/>
</dbReference>
<proteinExistence type="predicted"/>
<dbReference type="Gene3D" id="1.10.150.240">
    <property type="entry name" value="Putative phosphatase, domain 2"/>
    <property type="match status" value="1"/>
</dbReference>
<evidence type="ECO:0008006" key="3">
    <source>
        <dbReference type="Google" id="ProtNLM"/>
    </source>
</evidence>
<dbReference type="InterPro" id="IPR008930">
    <property type="entry name" value="Terpenoid_cyclase/PrenylTrfase"/>
</dbReference>
<dbReference type="GO" id="GO:0016791">
    <property type="term" value="F:phosphatase activity"/>
    <property type="evidence" value="ECO:0007669"/>
    <property type="project" value="UniProtKB-ARBA"/>
</dbReference>
<organism evidence="1 2">
    <name type="scientific">Monilinia fructicola</name>
    <name type="common">Brown rot fungus</name>
    <name type="synonym">Ciboria fructicola</name>
    <dbReference type="NCBI Taxonomy" id="38448"/>
    <lineage>
        <taxon>Eukaryota</taxon>
        <taxon>Fungi</taxon>
        <taxon>Dikarya</taxon>
        <taxon>Ascomycota</taxon>
        <taxon>Pezizomycotina</taxon>
        <taxon>Leotiomycetes</taxon>
        <taxon>Helotiales</taxon>
        <taxon>Sclerotiniaceae</taxon>
        <taxon>Monilinia</taxon>
    </lineage>
</organism>
<evidence type="ECO:0000313" key="2">
    <source>
        <dbReference type="Proteomes" id="UP000322873"/>
    </source>
</evidence>
<dbReference type="SUPFAM" id="SSF48239">
    <property type="entry name" value="Terpenoid cyclases/Protein prenyltransferases"/>
    <property type="match status" value="1"/>
</dbReference>
<sequence>MNSPQVPPRAIIFDIGDVLVKWSAKTTTSIPSGKLREILSTPIWFSYERGGINRDVCYEMSAQQFSLPASEIAEAFAQARESLQADHSIVSFIRELRRNPTIRVYAMSNIGKEDFEELETKVDWLLFDGVFTSASAGMRKPELGFYSHVLNCIGLAANQVIFIDDKNENVDAARTVGIRGLVFGEWTVDTLREILYSPIGKGWRWLYQNANQCDSITTSGFTFADNFAKLLIVDILQDQTLVDISWGSSQTWNFFADKDERGYFPDDLDTTSLALLALRPSAKTVSSVLSKMAEYVNDDGTFQTYFDRDKKRVDPIVSANILACFYFYGRGHEFGRTLQIIYSMLLDRSYMQGTRYYNSADCCLGFIGRLVRSSNDSQLRMTLKPLLKLRMRERVGLDGNALDLAMRIITCNHVGIACEDDRRALLDMQCNDGSWEAGWMYQYGGNGVKIGNCAVTTAMAVAALSSQNIRNVMKDQDVNNNDVL</sequence>
<evidence type="ECO:0000313" key="1">
    <source>
        <dbReference type="EMBL" id="KAA8569135.1"/>
    </source>
</evidence>
<dbReference type="PANTHER" id="PTHR43611:SF3">
    <property type="entry name" value="FLAVIN MONONUCLEOTIDE HYDROLASE 1, CHLOROPLATIC"/>
    <property type="match status" value="1"/>
</dbReference>
<dbReference type="EMBL" id="VICG01000008">
    <property type="protein sequence ID" value="KAA8569135.1"/>
    <property type="molecule type" value="Genomic_DNA"/>
</dbReference>
<dbReference type="Gene3D" id="3.40.50.1000">
    <property type="entry name" value="HAD superfamily/HAD-like"/>
    <property type="match status" value="1"/>
</dbReference>
<dbReference type="InterPro" id="IPR036412">
    <property type="entry name" value="HAD-like_sf"/>
</dbReference>
<reference evidence="1 2" key="1">
    <citation type="submission" date="2019-06" db="EMBL/GenBank/DDBJ databases">
        <title>Genome Sequence of the Brown Rot Fungal Pathogen Monilinia fructicola.</title>
        <authorList>
            <person name="De Miccolis Angelini R.M."/>
            <person name="Landi L."/>
            <person name="Abate D."/>
            <person name="Pollastro S."/>
            <person name="Romanazzi G."/>
            <person name="Faretra F."/>
        </authorList>
    </citation>
    <scope>NUCLEOTIDE SEQUENCE [LARGE SCALE GENOMIC DNA]</scope>
    <source>
        <strain evidence="1 2">Mfrc123</strain>
    </source>
</reference>
<protein>
    <recommendedName>
        <fullName evidence="3">HAD-like protein</fullName>
    </recommendedName>
</protein>
<keyword evidence="2" id="KW-1185">Reference proteome</keyword>
<gene>
    <name evidence="1" type="ORF">EYC84_000805</name>
</gene>
<dbReference type="VEuPathDB" id="FungiDB:MFRU_037g00680"/>
<dbReference type="InterPro" id="IPR023214">
    <property type="entry name" value="HAD_sf"/>
</dbReference>
<accession>A0A5M9JQ94</accession>
<dbReference type="AlphaFoldDB" id="A0A5M9JQ94"/>
<dbReference type="Gene3D" id="1.50.10.20">
    <property type="match status" value="1"/>
</dbReference>
<name>A0A5M9JQ94_MONFR</name>
<dbReference type="OrthoDB" id="2012566at2759"/>